<sequence>MSDPQRDLVVACAQSEPGDRSTWLILADWLEERGDERAHWLTLVYGREVPSLLELRAFHRWQQSQPRFFPQYQHSDAGWLVVRPSPRDLPELASLMPHVWPTQVMVDVKTMSECRRLLRWFRNPQIPPWGQIGLRIGITLFERVSTDLWGLPLRRLELLPDAGFEACEWNVDLPELPKLQSLSALELVRIAEYPLRQIWSHSNLRSANLSAVGTYALSEIPKWGAAPRWHSLEWKLIDRNEAWQWPSLPQLPDLRELRMTNCVSDLFSLAFAPNLGALEYHGLDEWEPANMEPIVQQSGLMQLVLGKELRFRPGSLARLGELPNLRELILRENRHLTDADLVELQACRQLETLDLTGCRQLGSRGLEAVAAIPSLRGVGLRDCFRMDRATVEAVQARRPDCQFWFLD</sequence>
<dbReference type="InParanoid" id="A0A6C2YTH5"/>
<keyword evidence="2" id="KW-1185">Reference proteome</keyword>
<dbReference type="EMBL" id="LR593887">
    <property type="protein sequence ID" value="VTS06787.1"/>
    <property type="molecule type" value="Genomic_DNA"/>
</dbReference>
<dbReference type="Gene3D" id="3.80.10.10">
    <property type="entry name" value="Ribonuclease Inhibitor"/>
    <property type="match status" value="1"/>
</dbReference>
<dbReference type="AlphaFoldDB" id="A0A6C2YTH5"/>
<dbReference type="InterPro" id="IPR032675">
    <property type="entry name" value="LRR_dom_sf"/>
</dbReference>
<dbReference type="KEGG" id="tim:GMBLW1_44790"/>
<gene>
    <name evidence="1" type="ORF">GMBLW1_44790</name>
</gene>
<proteinExistence type="predicted"/>
<dbReference type="RefSeq" id="WP_162659758.1">
    <property type="nucleotide sequence ID" value="NZ_LR593887.1"/>
</dbReference>
<dbReference type="EMBL" id="LR586016">
    <property type="protein sequence ID" value="VIP04714.1"/>
    <property type="molecule type" value="Genomic_DNA"/>
</dbReference>
<dbReference type="Proteomes" id="UP000464378">
    <property type="component" value="Chromosome"/>
</dbReference>
<dbReference type="PANTHER" id="PTHR13318">
    <property type="entry name" value="PARTNER OF PAIRED, ISOFORM B-RELATED"/>
    <property type="match status" value="1"/>
</dbReference>
<evidence type="ECO:0000313" key="1">
    <source>
        <dbReference type="EMBL" id="VIP04714.1"/>
    </source>
</evidence>
<protein>
    <submittedName>
        <fullName evidence="1">F-box and leucine-rich repeat protein 13</fullName>
    </submittedName>
</protein>
<dbReference type="SMART" id="SM00367">
    <property type="entry name" value="LRR_CC"/>
    <property type="match status" value="2"/>
</dbReference>
<dbReference type="InterPro" id="IPR006553">
    <property type="entry name" value="Leu-rich_rpt_Cys-con_subtyp"/>
</dbReference>
<organism evidence="1">
    <name type="scientific">Tuwongella immobilis</name>
    <dbReference type="NCBI Taxonomy" id="692036"/>
    <lineage>
        <taxon>Bacteria</taxon>
        <taxon>Pseudomonadati</taxon>
        <taxon>Planctomycetota</taxon>
        <taxon>Planctomycetia</taxon>
        <taxon>Gemmatales</taxon>
        <taxon>Gemmataceae</taxon>
        <taxon>Tuwongella</taxon>
    </lineage>
</organism>
<dbReference type="GO" id="GO:0031146">
    <property type="term" value="P:SCF-dependent proteasomal ubiquitin-dependent protein catabolic process"/>
    <property type="evidence" value="ECO:0007669"/>
    <property type="project" value="TreeGrafter"/>
</dbReference>
<accession>A0A6C2YTH5</accession>
<dbReference type="SUPFAM" id="SSF52047">
    <property type="entry name" value="RNI-like"/>
    <property type="match status" value="1"/>
</dbReference>
<evidence type="ECO:0000313" key="2">
    <source>
        <dbReference type="Proteomes" id="UP000464378"/>
    </source>
</evidence>
<dbReference type="Pfam" id="PF13516">
    <property type="entry name" value="LRR_6"/>
    <property type="match status" value="1"/>
</dbReference>
<reference evidence="1" key="1">
    <citation type="submission" date="2019-04" db="EMBL/GenBank/DDBJ databases">
        <authorList>
            <consortium name="Science for Life Laboratories"/>
        </authorList>
    </citation>
    <scope>NUCLEOTIDE SEQUENCE</scope>
    <source>
        <strain evidence="1">MBLW1</strain>
    </source>
</reference>
<name>A0A6C2YTH5_9BACT</name>
<dbReference type="GO" id="GO:0019005">
    <property type="term" value="C:SCF ubiquitin ligase complex"/>
    <property type="evidence" value="ECO:0007669"/>
    <property type="project" value="TreeGrafter"/>
</dbReference>
<dbReference type="InterPro" id="IPR001611">
    <property type="entry name" value="Leu-rich_rpt"/>
</dbReference>